<dbReference type="AlphaFoldDB" id="A0A1G9S2S1"/>
<evidence type="ECO:0000313" key="2">
    <source>
        <dbReference type="EMBL" id="SDM29868.1"/>
    </source>
</evidence>
<dbReference type="PANTHER" id="PTHR41386:SF1">
    <property type="entry name" value="MEMBRANE PROTEIN"/>
    <property type="match status" value="1"/>
</dbReference>
<name>A0A1G9S2S1_9BACT</name>
<dbReference type="STRING" id="1075417.SAMN05421823_11213"/>
<dbReference type="Pfam" id="PF06210">
    <property type="entry name" value="DUF1003"/>
    <property type="match status" value="1"/>
</dbReference>
<keyword evidence="1" id="KW-0812">Transmembrane</keyword>
<keyword evidence="3" id="KW-1185">Reference proteome</keyword>
<feature type="transmembrane region" description="Helical" evidence="1">
    <location>
        <begin position="148"/>
        <end position="170"/>
    </location>
</feature>
<evidence type="ECO:0000313" key="3">
    <source>
        <dbReference type="Proteomes" id="UP000198510"/>
    </source>
</evidence>
<accession>A0A1G9S2S1</accession>
<dbReference type="OrthoDB" id="9795736at2"/>
<reference evidence="2 3" key="1">
    <citation type="submission" date="2016-10" db="EMBL/GenBank/DDBJ databases">
        <authorList>
            <person name="de Groot N.N."/>
        </authorList>
    </citation>
    <scope>NUCLEOTIDE SEQUENCE [LARGE SCALE GENOMIC DNA]</scope>
    <source>
        <strain evidence="2 3">DSM 25186</strain>
    </source>
</reference>
<feature type="transmembrane region" description="Helical" evidence="1">
    <location>
        <begin position="113"/>
        <end position="136"/>
    </location>
</feature>
<protein>
    <submittedName>
        <fullName evidence="2">Uncharacterized membrane protein</fullName>
    </submittedName>
</protein>
<organism evidence="2 3">
    <name type="scientific">Catalinimonas alkaloidigena</name>
    <dbReference type="NCBI Taxonomy" id="1075417"/>
    <lineage>
        <taxon>Bacteria</taxon>
        <taxon>Pseudomonadati</taxon>
        <taxon>Bacteroidota</taxon>
        <taxon>Cytophagia</taxon>
        <taxon>Cytophagales</taxon>
        <taxon>Catalimonadaceae</taxon>
        <taxon>Catalinimonas</taxon>
    </lineage>
</organism>
<dbReference type="EMBL" id="FNFO01000012">
    <property type="protein sequence ID" value="SDM29868.1"/>
    <property type="molecule type" value="Genomic_DNA"/>
</dbReference>
<proteinExistence type="predicted"/>
<dbReference type="Proteomes" id="UP000198510">
    <property type="component" value="Unassembled WGS sequence"/>
</dbReference>
<keyword evidence="1" id="KW-0472">Membrane</keyword>
<keyword evidence="1" id="KW-1133">Transmembrane helix</keyword>
<dbReference type="InterPro" id="IPR010406">
    <property type="entry name" value="DUF1003"/>
</dbReference>
<sequence length="241" mass="27790">MTSSPKNLSRCQLSGRMVPLSELVAISSLRPTLLALIRRQVLALDESGYVSLGELNKFRIQYVEEALRREAGELTDLEKGILESFREQENITRNTEAELNQRQSFGDRLADHIANFGGSWNFIVVFFAVLLGWILLNATLLTRPFDPYPFILMNLVLSCLAAIQAPIIMMSQNRMEARDRLRAENDYQVNLKAEIEIRHLHEKMDHLLMHQWQRLMETQQIQLEILQEIVDKTSPAANERD</sequence>
<dbReference type="PANTHER" id="PTHR41386">
    <property type="entry name" value="INTEGRAL MEMBRANE PROTEIN-RELATED"/>
    <property type="match status" value="1"/>
</dbReference>
<evidence type="ECO:0000256" key="1">
    <source>
        <dbReference type="SAM" id="Phobius"/>
    </source>
</evidence>
<gene>
    <name evidence="2" type="ORF">SAMN05421823_11213</name>
</gene>